<dbReference type="InterPro" id="IPR005158">
    <property type="entry name" value="BTAD"/>
</dbReference>
<dbReference type="GO" id="GO:0003677">
    <property type="term" value="F:DNA binding"/>
    <property type="evidence" value="ECO:0007669"/>
    <property type="project" value="UniProtKB-KW"/>
</dbReference>
<dbReference type="STRING" id="48256.CLHUN_19800"/>
<evidence type="ECO:0000313" key="7">
    <source>
        <dbReference type="EMBL" id="OPX44181.1"/>
    </source>
</evidence>
<dbReference type="InterPro" id="IPR001867">
    <property type="entry name" value="OmpR/PhoB-type_DNA-bd"/>
</dbReference>
<dbReference type="Gene3D" id="3.40.50.2300">
    <property type="match status" value="1"/>
</dbReference>
<feature type="modified residue" description="4-aspartylphosphate" evidence="5">
    <location>
        <position position="55"/>
    </location>
</feature>
<dbReference type="Proteomes" id="UP000191554">
    <property type="component" value="Unassembled WGS sequence"/>
</dbReference>
<dbReference type="InterPro" id="IPR036388">
    <property type="entry name" value="WH-like_DNA-bd_sf"/>
</dbReference>
<dbReference type="SUPFAM" id="SSF48452">
    <property type="entry name" value="TPR-like"/>
    <property type="match status" value="1"/>
</dbReference>
<keyword evidence="5" id="KW-0597">Phosphoprotein</keyword>
<comment type="caution">
    <text evidence="7">The sequence shown here is derived from an EMBL/GenBank/DDBJ whole genome shotgun (WGS) entry which is preliminary data.</text>
</comment>
<dbReference type="RefSeq" id="WP_080064412.1">
    <property type="nucleotide sequence ID" value="NZ_MZGX01000011.1"/>
</dbReference>
<dbReference type="Gene3D" id="1.10.10.10">
    <property type="entry name" value="Winged helix-like DNA-binding domain superfamily/Winged helix DNA-binding domain"/>
    <property type="match status" value="1"/>
</dbReference>
<evidence type="ECO:0000256" key="1">
    <source>
        <dbReference type="ARBA" id="ARBA00005820"/>
    </source>
</evidence>
<dbReference type="SMART" id="SM00448">
    <property type="entry name" value="REC"/>
    <property type="match status" value="1"/>
</dbReference>
<protein>
    <recommendedName>
        <fullName evidence="2">Stage 0 sporulation protein A homolog</fullName>
    </recommendedName>
</protein>
<sequence length="391" mass="45818">MLKTILVDDEILALKMMEHLLKPYKENLMLVGTFTGYKEAIKKCEQQVIDLAFIDMEIPGMNGIRLAEKLFSINPQINIIFVTGFQEYAVKAFELNAVDYLLKPVSKERFRKTVERILTSRGILGPANNAGGDAGTREKAYRILCFGGLEVLNSKQEKQAVLWRTAKSAELFAYLVHYKGKLVHKNKIIEALWPDSDPEKASMLLHTSIYSIRRTLKNIGIDGCVIYRNSSYLFDTEKFYCDITEMEEILELIDINEENIQLAEKLFNLYRGDYFEGEDYFWAEVERERYTKDYIRILNSMSEYYEAKRLYVRAEKCLQLIIRENALLDEIHGKLMKLYVKMGDYTSLRNHYNKVQKIYREELGIAFDEYFHFIRDDEQGEIRENFNGENT</sequence>
<evidence type="ECO:0000256" key="2">
    <source>
        <dbReference type="ARBA" id="ARBA00018672"/>
    </source>
</evidence>
<dbReference type="EMBL" id="MZGX01000011">
    <property type="protein sequence ID" value="OPX44181.1"/>
    <property type="molecule type" value="Genomic_DNA"/>
</dbReference>
<evidence type="ECO:0000256" key="5">
    <source>
        <dbReference type="PROSITE-ProRule" id="PRU00169"/>
    </source>
</evidence>
<dbReference type="SMART" id="SM01043">
    <property type="entry name" value="BTAD"/>
    <property type="match status" value="1"/>
</dbReference>
<dbReference type="PANTHER" id="PTHR35807:SF2">
    <property type="entry name" value="TRANSCRIPTIONAL ACTIVATOR DOMAIN"/>
    <property type="match status" value="1"/>
</dbReference>
<comment type="similarity">
    <text evidence="1">Belongs to the AfsR/DnrI/RedD regulatory family.</text>
</comment>
<dbReference type="Gene3D" id="1.25.40.10">
    <property type="entry name" value="Tetratricopeptide repeat domain"/>
    <property type="match status" value="1"/>
</dbReference>
<feature type="domain" description="Response regulatory" evidence="6">
    <location>
        <begin position="3"/>
        <end position="118"/>
    </location>
</feature>
<gene>
    <name evidence="7" type="primary">ypdB_2</name>
    <name evidence="7" type="ORF">CLHUN_19800</name>
</gene>
<dbReference type="GO" id="GO:0000160">
    <property type="term" value="P:phosphorelay signal transduction system"/>
    <property type="evidence" value="ECO:0007669"/>
    <property type="project" value="InterPro"/>
</dbReference>
<dbReference type="InterPro" id="IPR051677">
    <property type="entry name" value="AfsR-DnrI-RedD_regulator"/>
</dbReference>
<proteinExistence type="inferred from homology"/>
<accession>A0A1V4SLS3</accession>
<dbReference type="Pfam" id="PF00072">
    <property type="entry name" value="Response_reg"/>
    <property type="match status" value="1"/>
</dbReference>
<name>A0A1V4SLS3_RUMHU</name>
<dbReference type="InterPro" id="IPR011990">
    <property type="entry name" value="TPR-like_helical_dom_sf"/>
</dbReference>
<dbReference type="Pfam" id="PF00486">
    <property type="entry name" value="Trans_reg_C"/>
    <property type="match status" value="1"/>
</dbReference>
<evidence type="ECO:0000256" key="3">
    <source>
        <dbReference type="ARBA" id="ARBA00023125"/>
    </source>
</evidence>
<dbReference type="GO" id="GO:0006355">
    <property type="term" value="P:regulation of DNA-templated transcription"/>
    <property type="evidence" value="ECO:0007669"/>
    <property type="project" value="InterPro"/>
</dbReference>
<dbReference type="InterPro" id="IPR016032">
    <property type="entry name" value="Sig_transdc_resp-reg_C-effctor"/>
</dbReference>
<dbReference type="PANTHER" id="PTHR35807">
    <property type="entry name" value="TRANSCRIPTIONAL REGULATOR REDD-RELATED"/>
    <property type="match status" value="1"/>
</dbReference>
<comment type="function">
    <text evidence="4">May play the central regulatory role in sporulation. It may be an element of the effector pathway responsible for the activation of sporulation genes in response to nutritional stress. Spo0A may act in concert with spo0H (a sigma factor) to control the expression of some genes that are critical to the sporulation process.</text>
</comment>
<evidence type="ECO:0000259" key="6">
    <source>
        <dbReference type="PROSITE" id="PS50110"/>
    </source>
</evidence>
<evidence type="ECO:0000313" key="8">
    <source>
        <dbReference type="Proteomes" id="UP000191554"/>
    </source>
</evidence>
<dbReference type="AlphaFoldDB" id="A0A1V4SLS3"/>
<dbReference type="SUPFAM" id="SSF52172">
    <property type="entry name" value="CheY-like"/>
    <property type="match status" value="1"/>
</dbReference>
<keyword evidence="8" id="KW-1185">Reference proteome</keyword>
<organism evidence="7 8">
    <name type="scientific">Ruminiclostridium hungatei</name>
    <name type="common">Clostridium hungatei</name>
    <dbReference type="NCBI Taxonomy" id="48256"/>
    <lineage>
        <taxon>Bacteria</taxon>
        <taxon>Bacillati</taxon>
        <taxon>Bacillota</taxon>
        <taxon>Clostridia</taxon>
        <taxon>Eubacteriales</taxon>
        <taxon>Oscillospiraceae</taxon>
        <taxon>Ruminiclostridium</taxon>
    </lineage>
</organism>
<reference evidence="7 8" key="1">
    <citation type="submission" date="2017-03" db="EMBL/GenBank/DDBJ databases">
        <title>Genome sequence of Clostridium hungatei DSM 14427.</title>
        <authorList>
            <person name="Poehlein A."/>
            <person name="Daniel R."/>
        </authorList>
    </citation>
    <scope>NUCLEOTIDE SEQUENCE [LARGE SCALE GENOMIC DNA]</scope>
    <source>
        <strain evidence="7 8">DSM 14427</strain>
    </source>
</reference>
<dbReference type="OrthoDB" id="3190595at2"/>
<dbReference type="InterPro" id="IPR001789">
    <property type="entry name" value="Sig_transdc_resp-reg_receiver"/>
</dbReference>
<dbReference type="InterPro" id="IPR011006">
    <property type="entry name" value="CheY-like_superfamily"/>
</dbReference>
<dbReference type="PROSITE" id="PS50110">
    <property type="entry name" value="RESPONSE_REGULATORY"/>
    <property type="match status" value="1"/>
</dbReference>
<dbReference type="Pfam" id="PF03704">
    <property type="entry name" value="BTAD"/>
    <property type="match status" value="1"/>
</dbReference>
<evidence type="ECO:0000256" key="4">
    <source>
        <dbReference type="ARBA" id="ARBA00024867"/>
    </source>
</evidence>
<dbReference type="SUPFAM" id="SSF46894">
    <property type="entry name" value="C-terminal effector domain of the bipartite response regulators"/>
    <property type="match status" value="1"/>
</dbReference>
<keyword evidence="3" id="KW-0238">DNA-binding</keyword>